<evidence type="ECO:0000313" key="3">
    <source>
        <dbReference type="EMBL" id="TCL11370.1"/>
    </source>
</evidence>
<evidence type="ECO:0000259" key="1">
    <source>
        <dbReference type="Pfam" id="PF01208"/>
    </source>
</evidence>
<reference evidence="3 5" key="3">
    <citation type="submission" date="2019-03" db="EMBL/GenBank/DDBJ databases">
        <title>Subsurface microbial communities from deep shales in Ohio and West Virginia, USA.</title>
        <authorList>
            <person name="Wrighton K."/>
        </authorList>
    </citation>
    <scope>NUCLEOTIDE SEQUENCE [LARGE SCALE GENOMIC DNA]</scope>
    <source>
        <strain evidence="3 5">WG1_MB</strain>
    </source>
</reference>
<evidence type="ECO:0000313" key="2">
    <source>
        <dbReference type="EMBL" id="SNY15014.1"/>
    </source>
</evidence>
<feature type="domain" description="Uroporphyrinogen decarboxylase (URO-D)" evidence="1">
    <location>
        <begin position="6"/>
        <end position="352"/>
    </location>
</feature>
<dbReference type="RefSeq" id="WP_096712264.1">
    <property type="nucleotide sequence ID" value="NZ_OBDR01000004.1"/>
</dbReference>
<organism evidence="2 4">
    <name type="scientific">Methanohalophilus euhalobius</name>
    <dbReference type="NCBI Taxonomy" id="51203"/>
    <lineage>
        <taxon>Archaea</taxon>
        <taxon>Methanobacteriati</taxon>
        <taxon>Methanobacteriota</taxon>
        <taxon>Stenosarchaea group</taxon>
        <taxon>Methanomicrobia</taxon>
        <taxon>Methanosarcinales</taxon>
        <taxon>Methanosarcinaceae</taxon>
        <taxon>Methanohalophilus</taxon>
    </lineage>
</organism>
<dbReference type="Gene3D" id="3.20.20.210">
    <property type="match status" value="1"/>
</dbReference>
<reference evidence="2" key="1">
    <citation type="submission" date="2017-09" db="EMBL/GenBank/DDBJ databases">
        <authorList>
            <person name="Ehlers B."/>
            <person name="Leendertz F.H."/>
        </authorList>
    </citation>
    <scope>NUCLEOTIDE SEQUENCE [LARGE SCALE GENOMIC DNA]</scope>
    <source>
        <strain evidence="2">WG-1MB</strain>
    </source>
</reference>
<dbReference type="SUPFAM" id="SSF51726">
    <property type="entry name" value="UROD/MetE-like"/>
    <property type="match status" value="1"/>
</dbReference>
<protein>
    <submittedName>
        <fullName evidence="2">Uroporphyrinogen decarboxylase</fullName>
    </submittedName>
</protein>
<dbReference type="Proteomes" id="UP000217726">
    <property type="component" value="Unassembled WGS sequence"/>
</dbReference>
<dbReference type="InterPro" id="IPR038071">
    <property type="entry name" value="UROD/MetE-like_sf"/>
</dbReference>
<sequence length="358" mass="39608">MEKKMTSAERMASVMAGEKPDRVPVNPFALGYTSKITGVSLGDFYADGDKCFDAQFTSMRLHGYEATPMYGYASCGAWEFGGKIGFPYGKGQGAPFVVEHPVKDIEDIEKLTVPDFKDELPGAYKEADKVAARSAELGMPVSIQLGSVFTTASVVADTSEFIIWTVMEPEATHELLGKVTEMFINALDFFADKYGAENLLPFDGGPSESNTMISPDMFGEFAYPYMKRIHTHMKDIGVKSVLMHPCSDQNKNIPYYVKMREELGWSGKYVWLFGPETPVKDQVKAFGDYDVICGNIQPSLFLTESYEDLLEICRENIAEGMNSPSGYMLAPGCEFPVDAPPKKLMAMIDAADMYGKYS</sequence>
<proteinExistence type="predicted"/>
<dbReference type="GO" id="GO:0006779">
    <property type="term" value="P:porphyrin-containing compound biosynthetic process"/>
    <property type="evidence" value="ECO:0007669"/>
    <property type="project" value="InterPro"/>
</dbReference>
<dbReference type="InterPro" id="IPR000257">
    <property type="entry name" value="Uroporphyrinogen_deCOase"/>
</dbReference>
<dbReference type="EMBL" id="SMMS01000001">
    <property type="protein sequence ID" value="TCL11370.1"/>
    <property type="molecule type" value="Genomic_DNA"/>
</dbReference>
<dbReference type="InterPro" id="IPR052024">
    <property type="entry name" value="Methanogen_methyltrans"/>
</dbReference>
<name>A0A285FW41_9EURY</name>
<dbReference type="GO" id="GO:0004853">
    <property type="term" value="F:uroporphyrinogen decarboxylase activity"/>
    <property type="evidence" value="ECO:0007669"/>
    <property type="project" value="InterPro"/>
</dbReference>
<dbReference type="PANTHER" id="PTHR47099:SF1">
    <property type="entry name" value="METHYLCOBAMIDE:COM METHYLTRANSFERASE MTBA"/>
    <property type="match status" value="1"/>
</dbReference>
<dbReference type="PANTHER" id="PTHR47099">
    <property type="entry name" value="METHYLCOBAMIDE:COM METHYLTRANSFERASE MTBA"/>
    <property type="match status" value="1"/>
</dbReference>
<dbReference type="CDD" id="cd03465">
    <property type="entry name" value="URO-D_like"/>
    <property type="match status" value="1"/>
</dbReference>
<dbReference type="AlphaFoldDB" id="A0A285FW41"/>
<evidence type="ECO:0000313" key="4">
    <source>
        <dbReference type="Proteomes" id="UP000217726"/>
    </source>
</evidence>
<reference evidence="4" key="2">
    <citation type="submission" date="2017-09" db="EMBL/GenBank/DDBJ databases">
        <authorList>
            <person name="Varghese N."/>
            <person name="Submissions S."/>
        </authorList>
    </citation>
    <scope>NUCLEOTIDE SEQUENCE [LARGE SCALE GENOMIC DNA]</scope>
    <source>
        <strain evidence="4">WG-1MB</strain>
    </source>
</reference>
<dbReference type="EMBL" id="OBDR01000004">
    <property type="protein sequence ID" value="SNY15014.1"/>
    <property type="molecule type" value="Genomic_DNA"/>
</dbReference>
<dbReference type="OrthoDB" id="124836at2157"/>
<gene>
    <name evidence="3" type="ORF">C7960_0517</name>
    <name evidence="2" type="ORF">SAMN06295989_104122</name>
</gene>
<dbReference type="Proteomes" id="UP000295404">
    <property type="component" value="Unassembled WGS sequence"/>
</dbReference>
<dbReference type="Pfam" id="PF01208">
    <property type="entry name" value="URO-D"/>
    <property type="match status" value="1"/>
</dbReference>
<keyword evidence="4" id="KW-1185">Reference proteome</keyword>
<evidence type="ECO:0000313" key="5">
    <source>
        <dbReference type="Proteomes" id="UP000295404"/>
    </source>
</evidence>
<accession>A0A285FW41</accession>